<organism evidence="2 3">
    <name type="scientific">Lentinus brumalis</name>
    <dbReference type="NCBI Taxonomy" id="2498619"/>
    <lineage>
        <taxon>Eukaryota</taxon>
        <taxon>Fungi</taxon>
        <taxon>Dikarya</taxon>
        <taxon>Basidiomycota</taxon>
        <taxon>Agaricomycotina</taxon>
        <taxon>Agaricomycetes</taxon>
        <taxon>Polyporales</taxon>
        <taxon>Polyporaceae</taxon>
        <taxon>Lentinus</taxon>
    </lineage>
</organism>
<accession>A0A371CZB0</accession>
<dbReference type="STRING" id="139420.A0A371CZB0"/>
<feature type="domain" description="Myb/SANT-like" evidence="1">
    <location>
        <begin position="3"/>
        <end position="101"/>
    </location>
</feature>
<dbReference type="EMBL" id="KZ857436">
    <property type="protein sequence ID" value="RDX45603.1"/>
    <property type="molecule type" value="Genomic_DNA"/>
</dbReference>
<feature type="non-terminal residue" evidence="2">
    <location>
        <position position="1"/>
    </location>
</feature>
<dbReference type="AlphaFoldDB" id="A0A371CZB0"/>
<dbReference type="Pfam" id="PF12776">
    <property type="entry name" value="Myb_DNA-bind_3"/>
    <property type="match status" value="1"/>
</dbReference>
<dbReference type="PANTHER" id="PTHR46929">
    <property type="entry name" value="EXPRESSED PROTEIN"/>
    <property type="match status" value="1"/>
</dbReference>
<sequence>AVWTPAQEQRLLAFLTKHKSEAGDGGLFKMTTYNAAATYLNNKKYTGATKTGEICKNKYNRLRSYFWAVQELKGRSASGFSYDDELGAGITKENEQIWEDYVKSHKYASPFKNKGFAYYDLMLDLMPSKAKGGNV</sequence>
<reference evidence="2 3" key="1">
    <citation type="journal article" date="2018" name="Biotechnol. Biofuels">
        <title>Integrative visual omics of the white-rot fungus Polyporus brumalis exposes the biotechnological potential of its oxidative enzymes for delignifying raw plant biomass.</title>
        <authorList>
            <person name="Miyauchi S."/>
            <person name="Rancon A."/>
            <person name="Drula E."/>
            <person name="Hage H."/>
            <person name="Chaduli D."/>
            <person name="Favel A."/>
            <person name="Grisel S."/>
            <person name="Henrissat B."/>
            <person name="Herpoel-Gimbert I."/>
            <person name="Ruiz-Duenas F.J."/>
            <person name="Chevret D."/>
            <person name="Hainaut M."/>
            <person name="Lin J."/>
            <person name="Wang M."/>
            <person name="Pangilinan J."/>
            <person name="Lipzen A."/>
            <person name="Lesage-Meessen L."/>
            <person name="Navarro D."/>
            <person name="Riley R."/>
            <person name="Grigoriev I.V."/>
            <person name="Zhou S."/>
            <person name="Raouche S."/>
            <person name="Rosso M.N."/>
        </authorList>
    </citation>
    <scope>NUCLEOTIDE SEQUENCE [LARGE SCALE GENOMIC DNA]</scope>
    <source>
        <strain evidence="2 3">BRFM 1820</strain>
    </source>
</reference>
<evidence type="ECO:0000313" key="2">
    <source>
        <dbReference type="EMBL" id="RDX45603.1"/>
    </source>
</evidence>
<name>A0A371CZB0_9APHY</name>
<dbReference type="PANTHER" id="PTHR46929:SF3">
    <property type="entry name" value="MYB_SANT-LIKE DOMAIN-CONTAINING PROTEIN"/>
    <property type="match status" value="1"/>
</dbReference>
<protein>
    <recommendedName>
        <fullName evidence="1">Myb/SANT-like domain-containing protein</fullName>
    </recommendedName>
</protein>
<dbReference type="Proteomes" id="UP000256964">
    <property type="component" value="Unassembled WGS sequence"/>
</dbReference>
<evidence type="ECO:0000259" key="1">
    <source>
        <dbReference type="Pfam" id="PF12776"/>
    </source>
</evidence>
<keyword evidence="3" id="KW-1185">Reference proteome</keyword>
<evidence type="ECO:0000313" key="3">
    <source>
        <dbReference type="Proteomes" id="UP000256964"/>
    </source>
</evidence>
<dbReference type="OrthoDB" id="2930561at2759"/>
<proteinExistence type="predicted"/>
<feature type="non-terminal residue" evidence="2">
    <location>
        <position position="135"/>
    </location>
</feature>
<dbReference type="InterPro" id="IPR024752">
    <property type="entry name" value="Myb/SANT-like_dom"/>
</dbReference>
<gene>
    <name evidence="2" type="ORF">OH76DRAFT_1333850</name>
</gene>